<keyword evidence="4" id="KW-1185">Reference proteome</keyword>
<evidence type="ECO:0000313" key="3">
    <source>
        <dbReference type="EMBL" id="SDL65945.1"/>
    </source>
</evidence>
<organism evidence="3 4">
    <name type="scientific">Glycomyces sambucus</name>
    <dbReference type="NCBI Taxonomy" id="380244"/>
    <lineage>
        <taxon>Bacteria</taxon>
        <taxon>Bacillati</taxon>
        <taxon>Actinomycetota</taxon>
        <taxon>Actinomycetes</taxon>
        <taxon>Glycomycetales</taxon>
        <taxon>Glycomycetaceae</taxon>
        <taxon>Glycomyces</taxon>
    </lineage>
</organism>
<proteinExistence type="predicted"/>
<evidence type="ECO:0000256" key="1">
    <source>
        <dbReference type="SAM" id="MobiDB-lite"/>
    </source>
</evidence>
<keyword evidence="2" id="KW-1133">Transmembrane helix</keyword>
<protein>
    <submittedName>
        <fullName evidence="3">Type IV secretion-system coupling protein DNA-binding domain-containing protein</fullName>
    </submittedName>
</protein>
<dbReference type="OrthoDB" id="3258326at2"/>
<dbReference type="AlphaFoldDB" id="A0A1G9LX15"/>
<evidence type="ECO:0000256" key="2">
    <source>
        <dbReference type="SAM" id="Phobius"/>
    </source>
</evidence>
<dbReference type="CDD" id="cd01127">
    <property type="entry name" value="TrwB_TraG_TraD_VirD4"/>
    <property type="match status" value="1"/>
</dbReference>
<dbReference type="GO" id="GO:0003677">
    <property type="term" value="F:DNA binding"/>
    <property type="evidence" value="ECO:0007669"/>
    <property type="project" value="UniProtKB-KW"/>
</dbReference>
<name>A0A1G9LX15_9ACTN</name>
<evidence type="ECO:0000313" key="4">
    <source>
        <dbReference type="Proteomes" id="UP000198662"/>
    </source>
</evidence>
<dbReference type="InterPro" id="IPR027417">
    <property type="entry name" value="P-loop_NTPase"/>
</dbReference>
<keyword evidence="2" id="KW-0472">Membrane</keyword>
<dbReference type="STRING" id="380244.SAMN05216298_4673"/>
<feature type="transmembrane region" description="Helical" evidence="2">
    <location>
        <begin position="15"/>
        <end position="36"/>
    </location>
</feature>
<feature type="region of interest" description="Disordered" evidence="1">
    <location>
        <begin position="773"/>
        <end position="821"/>
    </location>
</feature>
<sequence length="821" mass="89583">MEPIDLILEVGRSPIAGRFGTALIVALAALLAIVLGRRILRTWMYRRWSVSASYVAIAAPPEVDVKSAAAAWKTLGRYETGRWSRLLFGQAHLVWQYRFRGSGLEVGILVPGCLNAAQIAGALKAAWPGATTRILPVEPSLDAERFSAGGQVRWAPVIAPVQPDAPLDPLRTLLEAGPTPSEDVTAVVQVIAQPASRRQIRRLRRSAAGPNAAPTFGQELWSFVRPTPPRSNEPELVWEREQRQALLKRLGEQCWNVSVRWAVDGPEGRKDRTKQHAGSIAAAVMSMLDYGHRRGHLAKPAAVCNKWRPGRTTILNTGELAHLAHLPTDLIVPAMERAGARAIHPVRGVPSGGRSTKVLGRSAESGRKVALRTVDARSHLHVIGRTGTGKSTLLQHLALADIRNRRGLVLVDPKGDLVDDLLDRLDPAEVAGRLYLIDPRQERNPGLAPLAGEDRYLVVDQLVGICRSIWHQFWGPRADDVLRFSLLTLWELGEPFTHLPNLLSLPNFRASAIRRLPENAGSVLKLADTDISGLRGFWGWFEQHSLQQQAVIAGPVLSRARALLSRPFVRDLIGNPVAPVDLGDVLSNGGIVLARLSKGELTDGTSQLLGSILVTKVWHAATARAGLPQELRPDATLMLDEAHNFLNMPGSVDDMLAEARGLRLSMTLAHQYLAQLPKELQFAVSSSARTKVYFSVSPEDAKQLVRHVGPHVSEHDLSWLADYTAACRLQADGRALPAFTLETEPPAPIVGKADQIRAEAVEHLRSISAGNSGAVLRLPSDSSGISARSTRRVKRQWPAPRGAQRPDQSQPWSRPDSEEAA</sequence>
<dbReference type="EMBL" id="FNGF01000008">
    <property type="protein sequence ID" value="SDL65945.1"/>
    <property type="molecule type" value="Genomic_DNA"/>
</dbReference>
<dbReference type="Proteomes" id="UP000198662">
    <property type="component" value="Unassembled WGS sequence"/>
</dbReference>
<dbReference type="Gene3D" id="3.40.50.300">
    <property type="entry name" value="P-loop containing nucleotide triphosphate hydrolases"/>
    <property type="match status" value="2"/>
</dbReference>
<dbReference type="SUPFAM" id="SSF52540">
    <property type="entry name" value="P-loop containing nucleoside triphosphate hydrolases"/>
    <property type="match status" value="1"/>
</dbReference>
<dbReference type="PANTHER" id="PTHR30121">
    <property type="entry name" value="UNCHARACTERIZED PROTEIN YJGR-RELATED"/>
    <property type="match status" value="1"/>
</dbReference>
<dbReference type="RefSeq" id="WP_143034902.1">
    <property type="nucleotide sequence ID" value="NZ_FNGF01000008.1"/>
</dbReference>
<dbReference type="InterPro" id="IPR051162">
    <property type="entry name" value="T4SS_component"/>
</dbReference>
<dbReference type="PANTHER" id="PTHR30121:SF6">
    <property type="entry name" value="SLR6007 PROTEIN"/>
    <property type="match status" value="1"/>
</dbReference>
<gene>
    <name evidence="3" type="ORF">SAMN05216298_4673</name>
</gene>
<accession>A0A1G9LX15</accession>
<keyword evidence="3" id="KW-0238">DNA-binding</keyword>
<reference evidence="4" key="1">
    <citation type="submission" date="2016-10" db="EMBL/GenBank/DDBJ databases">
        <authorList>
            <person name="Varghese N."/>
            <person name="Submissions S."/>
        </authorList>
    </citation>
    <scope>NUCLEOTIDE SEQUENCE [LARGE SCALE GENOMIC DNA]</scope>
    <source>
        <strain evidence="4">CGMCC 4.3147</strain>
    </source>
</reference>
<keyword evidence="2" id="KW-0812">Transmembrane</keyword>